<evidence type="ECO:0000313" key="3">
    <source>
        <dbReference type="Proteomes" id="UP001642260"/>
    </source>
</evidence>
<evidence type="ECO:0000313" key="2">
    <source>
        <dbReference type="EMBL" id="CAH8368473.1"/>
    </source>
</evidence>
<dbReference type="AlphaFoldDB" id="A0ABC8L114"/>
<feature type="compositionally biased region" description="Low complexity" evidence="1">
    <location>
        <begin position="36"/>
        <end position="45"/>
    </location>
</feature>
<accession>A0ABC8L114</accession>
<feature type="region of interest" description="Disordered" evidence="1">
    <location>
        <begin position="1"/>
        <end position="45"/>
    </location>
</feature>
<comment type="caution">
    <text evidence="2">The sequence shown here is derived from an EMBL/GenBank/DDBJ whole genome shotgun (WGS) entry which is preliminary data.</text>
</comment>
<dbReference type="NCBIfam" id="TIGR01589">
    <property type="entry name" value="A_thal_3526"/>
    <property type="match status" value="1"/>
</dbReference>
<dbReference type="PANTHER" id="PTHR31871:SF9">
    <property type="entry name" value="HELICASE WITH ZINC FINGER PROTEIN"/>
    <property type="match status" value="1"/>
</dbReference>
<dbReference type="Pfam" id="PF09713">
    <property type="entry name" value="A_thal_3526"/>
    <property type="match status" value="1"/>
</dbReference>
<feature type="compositionally biased region" description="Polar residues" evidence="1">
    <location>
        <begin position="1"/>
        <end position="27"/>
    </location>
</feature>
<gene>
    <name evidence="2" type="ORF">ERUC_LOCUS30964</name>
</gene>
<dbReference type="Proteomes" id="UP001642260">
    <property type="component" value="Unassembled WGS sequence"/>
</dbReference>
<reference evidence="2 3" key="1">
    <citation type="submission" date="2022-03" db="EMBL/GenBank/DDBJ databases">
        <authorList>
            <person name="Macdonald S."/>
            <person name="Ahmed S."/>
            <person name="Newling K."/>
        </authorList>
    </citation>
    <scope>NUCLEOTIDE SEQUENCE [LARGE SCALE GENOMIC DNA]</scope>
</reference>
<evidence type="ECO:0000256" key="1">
    <source>
        <dbReference type="SAM" id="MobiDB-lite"/>
    </source>
</evidence>
<name>A0ABC8L114_ERUVS</name>
<dbReference type="PANTHER" id="PTHR31871">
    <property type="entry name" value="OS02G0137100 PROTEIN"/>
    <property type="match status" value="1"/>
</dbReference>
<dbReference type="InterPro" id="IPR006476">
    <property type="entry name" value="CHP01589_pln"/>
</dbReference>
<dbReference type="EMBL" id="CAKOAT010412932">
    <property type="protein sequence ID" value="CAH8368473.1"/>
    <property type="molecule type" value="Genomic_DNA"/>
</dbReference>
<keyword evidence="3" id="KW-1185">Reference proteome</keyword>
<organism evidence="2 3">
    <name type="scientific">Eruca vesicaria subsp. sativa</name>
    <name type="common">Garden rocket</name>
    <name type="synonym">Eruca sativa</name>
    <dbReference type="NCBI Taxonomy" id="29727"/>
    <lineage>
        <taxon>Eukaryota</taxon>
        <taxon>Viridiplantae</taxon>
        <taxon>Streptophyta</taxon>
        <taxon>Embryophyta</taxon>
        <taxon>Tracheophyta</taxon>
        <taxon>Spermatophyta</taxon>
        <taxon>Magnoliopsida</taxon>
        <taxon>eudicotyledons</taxon>
        <taxon>Gunneridae</taxon>
        <taxon>Pentapetalae</taxon>
        <taxon>rosids</taxon>
        <taxon>malvids</taxon>
        <taxon>Brassicales</taxon>
        <taxon>Brassicaceae</taxon>
        <taxon>Brassiceae</taxon>
        <taxon>Eruca</taxon>
    </lineage>
</organism>
<proteinExistence type="predicted"/>
<sequence length="355" mass="38914">MKTEQCAQELQSSTQASQESQGEQRINQPIDAPIQDAVSVSASSNDSRKISREDIELVQNLIERCIQLYMNKDEVVKTLLTRARIEPGFTSLVWQKLEEGNPEFFRAYYIRLKLKKQIVVFNQLLEHQYHFMKHPPVPPNIPLAPVPNGMHHMAPVVGMQIGYPVLQHPQMHVPPGHPATGMSSCHVVNGVPAPAQFQPLRMNSTKDMVVDTTVEDANLQVVPPSSGGMSEMAVSPASVASSGHFPFDASDMVMDTSVLDSEFTADVGGEGAGNTTDSLRSFDWDFSLSDLNADMSNLGDVYVGDLEGLGNYTGSPFLPSDSDILLDSPDQEDIEEFFADSVHGPPCSNLDEEKP</sequence>
<protein>
    <submittedName>
        <fullName evidence="2">Uncharacterized protein</fullName>
    </submittedName>
</protein>